<sequence>MTTITSSSATATMTSSTTSTATGTTSTSSSATVTTTTSSTVTMTTSTSSSSTATETTSTSTTSTTATATTTSTTSETATSTTTASTSTTPFRCASTFILADDGEEFDGLNRGSSSACDNLPVGTTCEVTFNAGSGSDLSGCIAAGTYTWFCPALGSETSRVELHALDPYIQCRVCEATFVDTDEKTGDFAGKVVFGPNMVNGVVDETVLDYYVVLPMDDCGHIPLNQAILGHVAKSSTPPICCEQDMYEISISLPQFAYNKIVVVPAGSNYSYDFLDDGVVIDLVDLTTTTTTTSTASLTATSKTMTSTVTATTLTSTSNTATESTTVTGELGGSGWVDSTMQTQLAPVLMAGLALVVFG</sequence>
<reference evidence="2" key="1">
    <citation type="submission" date="2021-02" db="EMBL/GenBank/DDBJ databases">
        <authorList>
            <person name="Dougan E. K."/>
            <person name="Rhodes N."/>
            <person name="Thang M."/>
            <person name="Chan C."/>
        </authorList>
    </citation>
    <scope>NUCLEOTIDE SEQUENCE</scope>
</reference>
<dbReference type="Proteomes" id="UP000601435">
    <property type="component" value="Unassembled WGS sequence"/>
</dbReference>
<feature type="region of interest" description="Disordered" evidence="1">
    <location>
        <begin position="1"/>
        <end position="88"/>
    </location>
</feature>
<dbReference type="AlphaFoldDB" id="A0A812TNT7"/>
<dbReference type="OrthoDB" id="447632at2759"/>
<protein>
    <submittedName>
        <fullName evidence="2">Uncharacterized protein</fullName>
    </submittedName>
</protein>
<evidence type="ECO:0000313" key="2">
    <source>
        <dbReference type="EMBL" id="CAE7530807.1"/>
    </source>
</evidence>
<organism evidence="2 3">
    <name type="scientific">Symbiodinium necroappetens</name>
    <dbReference type="NCBI Taxonomy" id="1628268"/>
    <lineage>
        <taxon>Eukaryota</taxon>
        <taxon>Sar</taxon>
        <taxon>Alveolata</taxon>
        <taxon>Dinophyceae</taxon>
        <taxon>Suessiales</taxon>
        <taxon>Symbiodiniaceae</taxon>
        <taxon>Symbiodinium</taxon>
    </lineage>
</organism>
<proteinExistence type="predicted"/>
<dbReference type="EMBL" id="CAJNJA010024698">
    <property type="protein sequence ID" value="CAE7530807.1"/>
    <property type="molecule type" value="Genomic_DNA"/>
</dbReference>
<name>A0A812TNT7_9DINO</name>
<accession>A0A812TNT7</accession>
<evidence type="ECO:0000256" key="1">
    <source>
        <dbReference type="SAM" id="MobiDB-lite"/>
    </source>
</evidence>
<keyword evidence="3" id="KW-1185">Reference proteome</keyword>
<comment type="caution">
    <text evidence="2">The sequence shown here is derived from an EMBL/GenBank/DDBJ whole genome shotgun (WGS) entry which is preliminary data.</text>
</comment>
<gene>
    <name evidence="2" type="ORF">SNEC2469_LOCUS15240</name>
</gene>
<evidence type="ECO:0000313" key="3">
    <source>
        <dbReference type="Proteomes" id="UP000601435"/>
    </source>
</evidence>